<evidence type="ECO:0000313" key="13">
    <source>
        <dbReference type="EMBL" id="RJQ80236.1"/>
    </source>
</evidence>
<keyword evidence="5 9" id="KW-0808">Transferase</keyword>
<reference evidence="13 14" key="1">
    <citation type="submission" date="2018-09" db="EMBL/GenBank/DDBJ databases">
        <title>YIM PH 21725 draft genome.</title>
        <authorList>
            <person name="Miao C."/>
        </authorList>
    </citation>
    <scope>NUCLEOTIDE SEQUENCE [LARGE SCALE GENOMIC DNA]</scope>
    <source>
        <strain evidence="14">YIM PH21725</strain>
    </source>
</reference>
<comment type="similarity">
    <text evidence="2 9">Belongs to the MGMT family.</text>
</comment>
<dbReference type="HAMAP" id="MF_00772">
    <property type="entry name" value="OGT"/>
    <property type="match status" value="1"/>
</dbReference>
<keyword evidence="3 9" id="KW-0963">Cytoplasm</keyword>
<keyword evidence="14" id="KW-1185">Reference proteome</keyword>
<dbReference type="Pfam" id="PF01035">
    <property type="entry name" value="DNA_binding_1"/>
    <property type="match status" value="1"/>
</dbReference>
<evidence type="ECO:0000256" key="7">
    <source>
        <dbReference type="ARBA" id="ARBA00023204"/>
    </source>
</evidence>
<dbReference type="Gene3D" id="3.30.160.70">
    <property type="entry name" value="Methylated DNA-protein cysteine methyltransferase domain"/>
    <property type="match status" value="1"/>
</dbReference>
<evidence type="ECO:0000256" key="10">
    <source>
        <dbReference type="SAM" id="MobiDB-lite"/>
    </source>
</evidence>
<comment type="catalytic activity">
    <reaction evidence="8 9">
        <text>a 6-O-methyl-2'-deoxyguanosine in DNA + L-cysteinyl-[protein] = S-methyl-L-cysteinyl-[protein] + a 2'-deoxyguanosine in DNA</text>
        <dbReference type="Rhea" id="RHEA:24000"/>
        <dbReference type="Rhea" id="RHEA-COMP:10131"/>
        <dbReference type="Rhea" id="RHEA-COMP:10132"/>
        <dbReference type="Rhea" id="RHEA-COMP:11367"/>
        <dbReference type="Rhea" id="RHEA-COMP:11368"/>
        <dbReference type="ChEBI" id="CHEBI:29950"/>
        <dbReference type="ChEBI" id="CHEBI:82612"/>
        <dbReference type="ChEBI" id="CHEBI:85445"/>
        <dbReference type="ChEBI" id="CHEBI:85448"/>
        <dbReference type="EC" id="2.1.1.63"/>
    </reaction>
</comment>
<feature type="domain" description="Methylguanine DNA methyltransferase ribonuclease-like" evidence="12">
    <location>
        <begin position="1"/>
        <end position="69"/>
    </location>
</feature>
<evidence type="ECO:0000256" key="4">
    <source>
        <dbReference type="ARBA" id="ARBA00022603"/>
    </source>
</evidence>
<evidence type="ECO:0000256" key="1">
    <source>
        <dbReference type="ARBA" id="ARBA00001286"/>
    </source>
</evidence>
<dbReference type="InterPro" id="IPR036631">
    <property type="entry name" value="MGMT_N_sf"/>
</dbReference>
<sequence length="174" mass="18967">MTYTTFESPVGLLTAVGRDGGLAGLYLENHRHQPDPATFGEPDDRAFTEVRRQLSEYFAGERTEFELPLTMRGTPFQQTVWQELTRIPYGETITYRELAEQIGRPGAFRAVGLANGRNPVSIVVPCHRVIGSNGDLTGYGGGVARKRRLLDLESGAPSAPPGRPKGCEGTLHGL</sequence>
<dbReference type="EMBL" id="QZFV01000116">
    <property type="protein sequence ID" value="RJQ80236.1"/>
    <property type="molecule type" value="Genomic_DNA"/>
</dbReference>
<dbReference type="FunFam" id="1.10.10.10:FF:000214">
    <property type="entry name" value="Methylated-DNA--protein-cysteine methyltransferase"/>
    <property type="match status" value="1"/>
</dbReference>
<dbReference type="GO" id="GO:0032259">
    <property type="term" value="P:methylation"/>
    <property type="evidence" value="ECO:0007669"/>
    <property type="project" value="UniProtKB-KW"/>
</dbReference>
<proteinExistence type="inferred from homology"/>
<dbReference type="PANTHER" id="PTHR10815">
    <property type="entry name" value="METHYLATED-DNA--PROTEIN-CYSTEINE METHYLTRANSFERASE"/>
    <property type="match status" value="1"/>
</dbReference>
<dbReference type="NCBIfam" id="TIGR00589">
    <property type="entry name" value="ogt"/>
    <property type="match status" value="1"/>
</dbReference>
<keyword evidence="7 9" id="KW-0234">DNA repair</keyword>
<comment type="catalytic activity">
    <reaction evidence="1 9">
        <text>a 4-O-methyl-thymidine in DNA + L-cysteinyl-[protein] = a thymidine in DNA + S-methyl-L-cysteinyl-[protein]</text>
        <dbReference type="Rhea" id="RHEA:53428"/>
        <dbReference type="Rhea" id="RHEA-COMP:10131"/>
        <dbReference type="Rhea" id="RHEA-COMP:10132"/>
        <dbReference type="Rhea" id="RHEA-COMP:13555"/>
        <dbReference type="Rhea" id="RHEA-COMP:13556"/>
        <dbReference type="ChEBI" id="CHEBI:29950"/>
        <dbReference type="ChEBI" id="CHEBI:82612"/>
        <dbReference type="ChEBI" id="CHEBI:137386"/>
        <dbReference type="ChEBI" id="CHEBI:137387"/>
        <dbReference type="EC" id="2.1.1.63"/>
    </reaction>
</comment>
<dbReference type="EC" id="2.1.1.63" evidence="9"/>
<dbReference type="OrthoDB" id="9802228at2"/>
<comment type="miscellaneous">
    <text evidence="9">This enzyme catalyzes only one turnover and therefore is not strictly catalytic. According to one definition, an enzyme is a biocatalyst that acts repeatedly and over many reaction cycles.</text>
</comment>
<dbReference type="InterPro" id="IPR008332">
    <property type="entry name" value="MethylG_MeTrfase_N"/>
</dbReference>
<dbReference type="Proteomes" id="UP000285112">
    <property type="component" value="Unassembled WGS sequence"/>
</dbReference>
<evidence type="ECO:0000256" key="8">
    <source>
        <dbReference type="ARBA" id="ARBA00049348"/>
    </source>
</evidence>
<feature type="active site" description="Nucleophile; methyl group acceptor" evidence="9">
    <location>
        <position position="126"/>
    </location>
</feature>
<dbReference type="InterPro" id="IPR001497">
    <property type="entry name" value="MethylDNA_cys_MeTrfase_AS"/>
</dbReference>
<dbReference type="RefSeq" id="WP_120025860.1">
    <property type="nucleotide sequence ID" value="NZ_QZFV01000116.1"/>
</dbReference>
<feature type="domain" description="Methylated-DNA-[protein]-cysteine S-methyltransferase DNA binding" evidence="11">
    <location>
        <begin position="75"/>
        <end position="154"/>
    </location>
</feature>
<dbReference type="SUPFAM" id="SSF53155">
    <property type="entry name" value="Methylated DNA-protein cysteine methyltransferase domain"/>
    <property type="match status" value="1"/>
</dbReference>
<evidence type="ECO:0000259" key="12">
    <source>
        <dbReference type="Pfam" id="PF02870"/>
    </source>
</evidence>
<dbReference type="Gene3D" id="1.10.10.10">
    <property type="entry name" value="Winged helix-like DNA-binding domain superfamily/Winged helix DNA-binding domain"/>
    <property type="match status" value="1"/>
</dbReference>
<dbReference type="AlphaFoldDB" id="A0A419HTR3"/>
<dbReference type="PANTHER" id="PTHR10815:SF5">
    <property type="entry name" value="METHYLATED-DNA--PROTEIN-CYSTEINE METHYLTRANSFERASE"/>
    <property type="match status" value="1"/>
</dbReference>
<feature type="region of interest" description="Disordered" evidence="10">
    <location>
        <begin position="153"/>
        <end position="174"/>
    </location>
</feature>
<evidence type="ECO:0000256" key="3">
    <source>
        <dbReference type="ARBA" id="ARBA00022490"/>
    </source>
</evidence>
<keyword evidence="6 9" id="KW-0227">DNA damage</keyword>
<dbReference type="CDD" id="cd06445">
    <property type="entry name" value="ATase"/>
    <property type="match status" value="1"/>
</dbReference>
<protein>
    <recommendedName>
        <fullName evidence="9">Methylated-DNA--protein-cysteine methyltransferase</fullName>
        <ecNumber evidence="9">2.1.1.63</ecNumber>
    </recommendedName>
    <alternativeName>
        <fullName evidence="9">6-O-methylguanine-DNA methyltransferase</fullName>
        <shortName evidence="9">MGMT</shortName>
    </alternativeName>
    <alternativeName>
        <fullName evidence="9">O-6-methylguanine-DNA-alkyltransferase</fullName>
    </alternativeName>
</protein>
<dbReference type="Pfam" id="PF02870">
    <property type="entry name" value="Methyltransf_1N"/>
    <property type="match status" value="1"/>
</dbReference>
<evidence type="ECO:0000313" key="14">
    <source>
        <dbReference type="Proteomes" id="UP000285112"/>
    </source>
</evidence>
<organism evidence="13 14">
    <name type="scientific">Amycolatopsis panacis</name>
    <dbReference type="NCBI Taxonomy" id="2340917"/>
    <lineage>
        <taxon>Bacteria</taxon>
        <taxon>Bacillati</taxon>
        <taxon>Actinomycetota</taxon>
        <taxon>Actinomycetes</taxon>
        <taxon>Pseudonocardiales</taxon>
        <taxon>Pseudonocardiaceae</taxon>
        <taxon>Amycolatopsis</taxon>
    </lineage>
</organism>
<dbReference type="SUPFAM" id="SSF46767">
    <property type="entry name" value="Methylated DNA-protein cysteine methyltransferase, C-terminal domain"/>
    <property type="match status" value="1"/>
</dbReference>
<accession>A0A419HTR3</accession>
<comment type="function">
    <text evidence="9">Involved in the cellular defense against the biological effects of O6-methylguanine (O6-MeG) and O4-methylthymine (O4-MeT) in DNA. Repairs the methylated nucleobase in DNA by stoichiometrically transferring the methyl group to a cysteine residue in the enzyme. This is a suicide reaction: the enzyme is irreversibly inactivated.</text>
</comment>
<evidence type="ECO:0000259" key="11">
    <source>
        <dbReference type="Pfam" id="PF01035"/>
    </source>
</evidence>
<dbReference type="GO" id="GO:0003908">
    <property type="term" value="F:methylated-DNA-[protein]-cysteine S-methyltransferase activity"/>
    <property type="evidence" value="ECO:0007669"/>
    <property type="project" value="UniProtKB-UniRule"/>
</dbReference>
<dbReference type="GO" id="GO:0006307">
    <property type="term" value="P:DNA alkylation repair"/>
    <property type="evidence" value="ECO:0007669"/>
    <property type="project" value="UniProtKB-UniRule"/>
</dbReference>
<evidence type="ECO:0000256" key="5">
    <source>
        <dbReference type="ARBA" id="ARBA00022679"/>
    </source>
</evidence>
<dbReference type="PROSITE" id="PS00374">
    <property type="entry name" value="MGMT"/>
    <property type="match status" value="1"/>
</dbReference>
<dbReference type="InterPro" id="IPR014048">
    <property type="entry name" value="MethylDNA_cys_MeTrfase_DNA-bd"/>
</dbReference>
<evidence type="ECO:0000256" key="2">
    <source>
        <dbReference type="ARBA" id="ARBA00008711"/>
    </source>
</evidence>
<dbReference type="InterPro" id="IPR023546">
    <property type="entry name" value="MGMT"/>
</dbReference>
<evidence type="ECO:0000256" key="6">
    <source>
        <dbReference type="ARBA" id="ARBA00022763"/>
    </source>
</evidence>
<dbReference type="InterPro" id="IPR036388">
    <property type="entry name" value="WH-like_DNA-bd_sf"/>
</dbReference>
<keyword evidence="4 9" id="KW-0489">Methyltransferase</keyword>
<comment type="caution">
    <text evidence="13">The sequence shown here is derived from an EMBL/GenBank/DDBJ whole genome shotgun (WGS) entry which is preliminary data.</text>
</comment>
<comment type="subcellular location">
    <subcellularLocation>
        <location evidence="9">Cytoplasm</location>
    </subcellularLocation>
</comment>
<dbReference type="GO" id="GO:0005737">
    <property type="term" value="C:cytoplasm"/>
    <property type="evidence" value="ECO:0007669"/>
    <property type="project" value="UniProtKB-SubCell"/>
</dbReference>
<name>A0A419HTR3_9PSEU</name>
<gene>
    <name evidence="13" type="ORF">D5S19_25130</name>
</gene>
<evidence type="ECO:0000256" key="9">
    <source>
        <dbReference type="HAMAP-Rule" id="MF_00772"/>
    </source>
</evidence>
<dbReference type="InterPro" id="IPR036217">
    <property type="entry name" value="MethylDNA_cys_MeTrfase_DNAb"/>
</dbReference>